<sequence>MTISRDEIQKSATAYHTVGDVEMVNVDGVSCAVWRAGSGEKTLVMIHGNSACKEVFFNQMQAMSESGYNCLAIDLPGHGGTSDAASPETQYTIGGYALLIKRVLDALEVTNYTVLGWSLGGHIGLEMAGRGFDLAGLMITGTPPCGPGPAEVMDAFLPVEAGAVTMAAEATDAQLQAYAKAVYGTLDPLPEFFVDAARRTDGIARATMGANIIAGEEGCHQRTVAAGWAKPMAVGHGRLDPFISFEYLQSVNFGNLFDNEIHVFENSGHAPFLECPDEFNTFVSRFLKAVYA</sequence>
<reference evidence="2" key="1">
    <citation type="journal article" date="2020" name="mSystems">
        <title>Genome- and Community-Level Interaction Insights into Carbon Utilization and Element Cycling Functions of Hydrothermarchaeota in Hydrothermal Sediment.</title>
        <authorList>
            <person name="Zhou Z."/>
            <person name="Liu Y."/>
            <person name="Xu W."/>
            <person name="Pan J."/>
            <person name="Luo Z.H."/>
            <person name="Li M."/>
        </authorList>
    </citation>
    <scope>NUCLEOTIDE SEQUENCE [LARGE SCALE GENOMIC DNA]</scope>
    <source>
        <strain evidence="2">HyVt-485</strain>
    </source>
</reference>
<evidence type="ECO:0000259" key="1">
    <source>
        <dbReference type="Pfam" id="PF12697"/>
    </source>
</evidence>
<feature type="domain" description="AB hydrolase-1" evidence="1">
    <location>
        <begin position="43"/>
        <end position="280"/>
    </location>
</feature>
<dbReference type="PANTHER" id="PTHR43798:SF33">
    <property type="entry name" value="HYDROLASE, PUTATIVE (AFU_ORTHOLOGUE AFUA_2G14860)-RELATED"/>
    <property type="match status" value="1"/>
</dbReference>
<dbReference type="InterPro" id="IPR000073">
    <property type="entry name" value="AB_hydrolase_1"/>
</dbReference>
<dbReference type="Proteomes" id="UP000885830">
    <property type="component" value="Unassembled WGS sequence"/>
</dbReference>
<organism evidence="2">
    <name type="scientific">Hellea balneolensis</name>
    <dbReference type="NCBI Taxonomy" id="287478"/>
    <lineage>
        <taxon>Bacteria</taxon>
        <taxon>Pseudomonadati</taxon>
        <taxon>Pseudomonadota</taxon>
        <taxon>Alphaproteobacteria</taxon>
        <taxon>Maricaulales</taxon>
        <taxon>Robiginitomaculaceae</taxon>
        <taxon>Hellea</taxon>
    </lineage>
</organism>
<dbReference type="EMBL" id="DRMJ01000344">
    <property type="protein sequence ID" value="HHL43280.1"/>
    <property type="molecule type" value="Genomic_DNA"/>
</dbReference>
<dbReference type="GO" id="GO:0016020">
    <property type="term" value="C:membrane"/>
    <property type="evidence" value="ECO:0007669"/>
    <property type="project" value="TreeGrafter"/>
</dbReference>
<dbReference type="GO" id="GO:0016787">
    <property type="term" value="F:hydrolase activity"/>
    <property type="evidence" value="ECO:0007669"/>
    <property type="project" value="UniProtKB-KW"/>
</dbReference>
<dbReference type="SUPFAM" id="SSF53474">
    <property type="entry name" value="alpha/beta-Hydrolases"/>
    <property type="match status" value="1"/>
</dbReference>
<dbReference type="PANTHER" id="PTHR43798">
    <property type="entry name" value="MONOACYLGLYCEROL LIPASE"/>
    <property type="match status" value="1"/>
</dbReference>
<protein>
    <submittedName>
        <fullName evidence="2">Alpha/beta hydrolase</fullName>
    </submittedName>
</protein>
<dbReference type="Gene3D" id="3.40.50.1820">
    <property type="entry name" value="alpha/beta hydrolase"/>
    <property type="match status" value="1"/>
</dbReference>
<comment type="caution">
    <text evidence="2">The sequence shown here is derived from an EMBL/GenBank/DDBJ whole genome shotgun (WGS) entry which is preliminary data.</text>
</comment>
<dbReference type="Pfam" id="PF12697">
    <property type="entry name" value="Abhydrolase_6"/>
    <property type="match status" value="1"/>
</dbReference>
<dbReference type="InterPro" id="IPR050266">
    <property type="entry name" value="AB_hydrolase_sf"/>
</dbReference>
<keyword evidence="2" id="KW-0378">Hydrolase</keyword>
<evidence type="ECO:0000313" key="2">
    <source>
        <dbReference type="EMBL" id="HHL43280.1"/>
    </source>
</evidence>
<proteinExistence type="predicted"/>
<gene>
    <name evidence="2" type="ORF">ENJ42_06680</name>
</gene>
<dbReference type="AlphaFoldDB" id="A0A7C5R0R8"/>
<dbReference type="PRINTS" id="PR00111">
    <property type="entry name" value="ABHYDROLASE"/>
</dbReference>
<dbReference type="InterPro" id="IPR029058">
    <property type="entry name" value="AB_hydrolase_fold"/>
</dbReference>
<name>A0A7C5R0R8_9PROT</name>
<accession>A0A7C5R0R8</accession>